<dbReference type="InterPro" id="IPR011990">
    <property type="entry name" value="TPR-like_helical_dom_sf"/>
</dbReference>
<organism evidence="5 6">
    <name type="scientific">Sclerotinia sclerotiorum (strain ATCC 18683 / 1980 / Ss-1)</name>
    <name type="common">White mold</name>
    <name type="synonym">Whetzelinia sclerotiorum</name>
    <dbReference type="NCBI Taxonomy" id="665079"/>
    <lineage>
        <taxon>Eukaryota</taxon>
        <taxon>Fungi</taxon>
        <taxon>Dikarya</taxon>
        <taxon>Ascomycota</taxon>
        <taxon>Pezizomycotina</taxon>
        <taxon>Leotiomycetes</taxon>
        <taxon>Helotiales</taxon>
        <taxon>Sclerotiniaceae</taxon>
        <taxon>Sclerotinia</taxon>
    </lineage>
</organism>
<dbReference type="OMA" id="HATEKSQ"/>
<feature type="region of interest" description="Disordered" evidence="4">
    <location>
        <begin position="44"/>
        <end position="79"/>
    </location>
</feature>
<dbReference type="OrthoDB" id="185373at2759"/>
<keyword evidence="3" id="KW-0496">Mitochondrion</keyword>
<gene>
    <name evidence="5" type="ORF">sscle_07g061340</name>
</gene>
<comment type="subcellular location">
    <subcellularLocation>
        <location evidence="1">Mitochondrion</location>
    </subcellularLocation>
</comment>
<dbReference type="EMBL" id="CP017820">
    <property type="protein sequence ID" value="APA11364.1"/>
    <property type="molecule type" value="Genomic_DNA"/>
</dbReference>
<dbReference type="Gene3D" id="1.25.40.10">
    <property type="entry name" value="Tetratricopeptide repeat domain"/>
    <property type="match status" value="1"/>
</dbReference>
<dbReference type="InterPro" id="IPR024319">
    <property type="entry name" value="ATPase_expression_mit"/>
</dbReference>
<dbReference type="VEuPathDB" id="FungiDB:sscle_07g061340"/>
<dbReference type="Pfam" id="PF12921">
    <property type="entry name" value="ATP13"/>
    <property type="match status" value="1"/>
</dbReference>
<dbReference type="GO" id="GO:0005739">
    <property type="term" value="C:mitochondrion"/>
    <property type="evidence" value="ECO:0007669"/>
    <property type="project" value="UniProtKB-SubCell"/>
</dbReference>
<evidence type="ECO:0000256" key="2">
    <source>
        <dbReference type="ARBA" id="ARBA00022946"/>
    </source>
</evidence>
<feature type="compositionally biased region" description="Acidic residues" evidence="4">
    <location>
        <begin position="57"/>
        <end position="71"/>
    </location>
</feature>
<proteinExistence type="predicted"/>
<accession>A0A1D9Q8T9</accession>
<evidence type="ECO:0000256" key="1">
    <source>
        <dbReference type="ARBA" id="ARBA00004173"/>
    </source>
</evidence>
<evidence type="ECO:0000256" key="3">
    <source>
        <dbReference type="ARBA" id="ARBA00023128"/>
    </source>
</evidence>
<evidence type="ECO:0000256" key="4">
    <source>
        <dbReference type="SAM" id="MobiDB-lite"/>
    </source>
</evidence>
<dbReference type="RefSeq" id="XP_001587620.1">
    <property type="nucleotide sequence ID" value="XM_001587570.1"/>
</dbReference>
<protein>
    <recommendedName>
        <fullName evidence="7">Pentatricopeptide repeat domain-containing protein</fullName>
    </recommendedName>
</protein>
<dbReference type="Proteomes" id="UP000177798">
    <property type="component" value="Chromosome 7"/>
</dbReference>
<reference evidence="6" key="1">
    <citation type="journal article" date="2017" name="Genome Biol. Evol.">
        <title>The complete genome sequence of the phytopathogenic fungus Sclerotinia sclerotiorum reveals insights into the genome architecture of broad host range pathogens.</title>
        <authorList>
            <person name="Derbyshire M."/>
            <person name="Denton-Giles M."/>
            <person name="Hegedus D."/>
            <person name="Seifbarghy S."/>
            <person name="Rollins J."/>
            <person name="van Kan J."/>
            <person name="Seidl M.F."/>
            <person name="Faino L."/>
            <person name="Mbengue M."/>
            <person name="Navaud O."/>
            <person name="Raffaele S."/>
            <person name="Hammond-Kosack K."/>
            <person name="Heard S."/>
            <person name="Oliver R."/>
        </authorList>
    </citation>
    <scope>NUCLEOTIDE SEQUENCE [LARGE SCALE GENOMIC DNA]</scope>
    <source>
        <strain evidence="6">ATCC 18683 / 1980 / Ss-1</strain>
    </source>
</reference>
<evidence type="ECO:0008006" key="7">
    <source>
        <dbReference type="Google" id="ProtNLM"/>
    </source>
</evidence>
<dbReference type="AlphaFoldDB" id="A0A1D9Q8T9"/>
<name>A0A1D9Q8T9_SCLS1</name>
<dbReference type="KEGG" id="ssl:SS1G_11613"/>
<keyword evidence="2" id="KW-0809">Transit peptide</keyword>
<sequence length="765" mass="89886">MGPFLRAFETRKSTIAATLYTTHSFTKLGRSYYGKRCLYEFRGPENGHDKSLPGESDIQEETGVDQSEEGNEATNDGLQAPKHEYWRRYEIRNKFRDVKTYFKTPEWMIPAWSKPEKLKDWWVGKHATEKSQSQEAYGDIYPLEIPTTREKNESSNESDMVSVIRKVGVGLPVSLAQRRILLKEAKMVLGYKNVLRALQLRDPHELLRVLVKLSDVDNFGVNHSPLLDISPNTFSEILRLLDPKHFFGRQKRLLHSFKHKELLEMRIDTVDYDGTHRAYTVYLWHLHRIIMKRQIRYPLSLSEYKMLLKAAKFTGHQAVADLTWKSMMSNRYQVMGSRQVLPDVECFNYYMATMCWSDILSPYHSDRLRVISHYKELRQWGDRPHQLSRHRIGPDDGVRISVSRLFQEMSAVGLMGNEETFCLLMVSASREGDLVTAETILKRVWQIDIESKSSEGSKLNARLPDSPLHPSQRLLRTIAHIYCINNNLPTAMNVIDQVSRKYSIEISKETWQDLLEWTAVFAKKRPSAAQRERGFGEGMLPSASMDRVWDNMISEPYNIRPNISMYNIYIRHLLSTRKFGKAQVLIAEAHQLHKELVRRSNHYRILYENSLTRRKTDSVVTSIRQRDFIFHHFKLKISRMYMREWINYLIYRPSQVLSKYHAKWAFQEVPAIIKRYKTFLRGEITYQTYTGHVCLQTGKPEETKLRIWRRRYGDTSSRRRRRRKSLGKLLKKKSEFRYNRDRIAAGGQVHLAAKVVQDHRFMAGH</sequence>
<evidence type="ECO:0000313" key="6">
    <source>
        <dbReference type="Proteomes" id="UP000177798"/>
    </source>
</evidence>
<evidence type="ECO:0000313" key="5">
    <source>
        <dbReference type="EMBL" id="APA11364.1"/>
    </source>
</evidence>